<protein>
    <submittedName>
        <fullName evidence="1">Uncharacterized protein</fullName>
    </submittedName>
</protein>
<accession>A0ACC2L1W1</accession>
<evidence type="ECO:0000313" key="2">
    <source>
        <dbReference type="Proteomes" id="UP001234297"/>
    </source>
</evidence>
<organism evidence="1 2">
    <name type="scientific">Persea americana</name>
    <name type="common">Avocado</name>
    <dbReference type="NCBI Taxonomy" id="3435"/>
    <lineage>
        <taxon>Eukaryota</taxon>
        <taxon>Viridiplantae</taxon>
        <taxon>Streptophyta</taxon>
        <taxon>Embryophyta</taxon>
        <taxon>Tracheophyta</taxon>
        <taxon>Spermatophyta</taxon>
        <taxon>Magnoliopsida</taxon>
        <taxon>Magnoliidae</taxon>
        <taxon>Laurales</taxon>
        <taxon>Lauraceae</taxon>
        <taxon>Persea</taxon>
    </lineage>
</organism>
<name>A0ACC2L1W1_PERAE</name>
<evidence type="ECO:0000313" key="1">
    <source>
        <dbReference type="EMBL" id="KAJ8627141.1"/>
    </source>
</evidence>
<proteinExistence type="predicted"/>
<dbReference type="EMBL" id="CM056814">
    <property type="protein sequence ID" value="KAJ8627141.1"/>
    <property type="molecule type" value="Genomic_DNA"/>
</dbReference>
<comment type="caution">
    <text evidence="1">The sequence shown here is derived from an EMBL/GenBank/DDBJ whole genome shotgun (WGS) entry which is preliminary data.</text>
</comment>
<keyword evidence="2" id="KW-1185">Reference proteome</keyword>
<sequence length="211" mass="23819">MEMTCAGIWDGGEGEMEMGERRWEVICAWAVMEGVSWMGQRDGEGSAGVRSASIEAVRVLSTVQLLMLTVDDLKELWDQLQYNVLTVVLCSSLLGFLLGIYFMNQPQTVYFVDFALHKGRDDHKCPHELFMQKSRLFGFFTEQTATFQKKILERSGLGQLRYLPDALCNIPPNPCMVEAWKEAKAMVFGAVDQPLAKTGVEPKGYWDFDGE</sequence>
<reference evidence="1 2" key="1">
    <citation type="journal article" date="2022" name="Hortic Res">
        <title>A haplotype resolved chromosomal level avocado genome allows analysis of novel avocado genes.</title>
        <authorList>
            <person name="Nath O."/>
            <person name="Fletcher S.J."/>
            <person name="Hayward A."/>
            <person name="Shaw L.M."/>
            <person name="Masouleh A.K."/>
            <person name="Furtado A."/>
            <person name="Henry R.J."/>
            <person name="Mitter N."/>
        </authorList>
    </citation>
    <scope>NUCLEOTIDE SEQUENCE [LARGE SCALE GENOMIC DNA]</scope>
    <source>
        <strain evidence="2">cv. Hass</strain>
    </source>
</reference>
<gene>
    <name evidence="1" type="ORF">MRB53_020448</name>
</gene>
<dbReference type="Proteomes" id="UP001234297">
    <property type="component" value="Chromosome 6"/>
</dbReference>